<feature type="region of interest" description="Disordered" evidence="7">
    <location>
        <begin position="120"/>
        <end position="201"/>
    </location>
</feature>
<comment type="caution">
    <text evidence="10">The sequence shown here is derived from an EMBL/GenBank/DDBJ whole genome shotgun (WGS) entry which is preliminary data.</text>
</comment>
<keyword evidence="6" id="KW-0539">Nucleus</keyword>
<sequence>MDSTFSIAKRTRFRQALIYKDMCERNRSNGCEALRLRKCSGGKREGSEGSGASVRDSKELGFDGLKRGNVDSVVVLDSEDDEVEEEGDGDEERDVDSLCSESSGLKMRFGSKLDFEKVKDAVPIDVDDNEDEEIGEGDGGCSDSDCSGLKRSFGSKLGFEEDKDVNDTEGDGVEERGGEGAFNSENSGSKTRSGSNIGLKRRNFFGEVSSPGQEMVEDGLSFNGVQNHWVASRTRSKLGFQEKSQTVSDTVFTDSDESHSYSDNENDDSNDKDFGTNKSQCSVSVEESNSYCGNGSREYTNDVQGGRIDGEGKERSGVDQLKRKRFSGLDLLVPVNKDKGNYDTVTRQHIYVAQRTRSHRGSGSKKKKKLGTVSRPFCVDDELNSSSGHDDDDEETNSIDEKNSTDYSSDDQSDVNDDEYVKKGGEKEEGEMGKPTKRKRIRAPKDYDFFKILVDSIWEKGEVVLEELVPSEGAAPEQEISPPVVEISLPLKFSFGIEEPKPREKSDYEKEMDQLWAEFDFAFKSCEIGSIGSSLVDNNDTCVPEVETDPASLCRHGQHQLILDEEIGIRCRFCHFVQLELKYIIPPFSKYASERSEMKTSSGKENFSMFDGLHFQDTGGDSQDSCIHTKGTVWDIIPGIRKSMYPHQQEGFEFIWKNLAGGIDLDKFKNSTNSDGVGGCVISHAPGTGKTRLTIVFLQTYLELYPKCRPVIIAPCSMLLTWEEEFRKWKVDIPFHNMNKSEFSGKENVAAVNFFKTSRHRDQSMNSIRMVKLYSWKKDRSILGVSYNLFEKLAGERLVYNKEDEKKKKVLLDKEGEQIRKILLELPGLLVLDEGHTPRNQRSRIWKALSKIETEKRIILSGTPFQNNFGELYNTLCLVRPKFSDMISSKPYKVSQKRSVTKRNVGRGKWAFLTSSIGKATDNGLEKLRTMIDPFVHVHKGSILQESLPGLMDSVIVLHPPHLQKGLLEGIQGIKNPLELAYKVSLVSVHPSLLTGCFLSEEEESIIDRTMLERLRLNPSEGVKTRFLMELIKLSEAMNEKVLIFSQFIDPLSFIKDQLRSLFNWTEGKEVLQMDGKLDVKHRQSSINLFNDPTSEVKILLASTKACSEGINLVGASRVVLLDVVWNPSVERQAISRAYRIGQKKVVHTYHLITSGTMEGEKYYRQAEKDRLSELVFSSTNRDGDKQKASSTVSEDKILEEMLRHEKLKDMFEKIIYQPKELKLIETFGSVAL</sequence>
<feature type="compositionally biased region" description="Acidic residues" evidence="7">
    <location>
        <begin position="125"/>
        <end position="136"/>
    </location>
</feature>
<evidence type="ECO:0000256" key="7">
    <source>
        <dbReference type="SAM" id="MobiDB-lite"/>
    </source>
</evidence>
<evidence type="ECO:0000256" key="1">
    <source>
        <dbReference type="ARBA" id="ARBA00004123"/>
    </source>
</evidence>
<dbReference type="InterPro" id="IPR001650">
    <property type="entry name" value="Helicase_C-like"/>
</dbReference>
<feature type="domain" description="Helicase C-terminal" evidence="9">
    <location>
        <begin position="1030"/>
        <end position="1223"/>
    </location>
</feature>
<accession>A0A835D511</accession>
<evidence type="ECO:0000256" key="6">
    <source>
        <dbReference type="ARBA" id="ARBA00023242"/>
    </source>
</evidence>
<dbReference type="CDD" id="cd18793">
    <property type="entry name" value="SF2_C_SNF"/>
    <property type="match status" value="1"/>
</dbReference>
<feature type="compositionally biased region" description="Acidic residues" evidence="7">
    <location>
        <begin position="77"/>
        <end position="94"/>
    </location>
</feature>
<dbReference type="EMBL" id="JABCRI010000021">
    <property type="protein sequence ID" value="KAF8380623.1"/>
    <property type="molecule type" value="Genomic_DNA"/>
</dbReference>
<dbReference type="PROSITE" id="PS51192">
    <property type="entry name" value="HELICASE_ATP_BIND_1"/>
    <property type="match status" value="1"/>
</dbReference>
<dbReference type="AlphaFoldDB" id="A0A835D511"/>
<feature type="compositionally biased region" description="Basic and acidic residues" evidence="7">
    <location>
        <begin position="419"/>
        <end position="434"/>
    </location>
</feature>
<dbReference type="PANTHER" id="PTHR45821">
    <property type="entry name" value="SNF2 DOMAIN-CONTAINING PROTEIN CLASSY 2-RELATED"/>
    <property type="match status" value="1"/>
</dbReference>
<evidence type="ECO:0000259" key="9">
    <source>
        <dbReference type="PROSITE" id="PS51194"/>
    </source>
</evidence>
<evidence type="ECO:0000256" key="4">
    <source>
        <dbReference type="ARBA" id="ARBA00022806"/>
    </source>
</evidence>
<dbReference type="GO" id="GO:0005524">
    <property type="term" value="F:ATP binding"/>
    <property type="evidence" value="ECO:0007669"/>
    <property type="project" value="UniProtKB-KW"/>
</dbReference>
<dbReference type="InterPro" id="IPR027417">
    <property type="entry name" value="P-loop_NTPase"/>
</dbReference>
<dbReference type="Gene3D" id="3.40.50.300">
    <property type="entry name" value="P-loop containing nucleotide triphosphate hydrolases"/>
    <property type="match status" value="1"/>
</dbReference>
<dbReference type="OMA" id="NTICIVR"/>
<feature type="region of interest" description="Disordered" evidence="7">
    <location>
        <begin position="233"/>
        <end position="319"/>
    </location>
</feature>
<dbReference type="GO" id="GO:0016787">
    <property type="term" value="F:hydrolase activity"/>
    <property type="evidence" value="ECO:0007669"/>
    <property type="project" value="UniProtKB-KW"/>
</dbReference>
<keyword evidence="4" id="KW-0347">Helicase</keyword>
<evidence type="ECO:0000256" key="3">
    <source>
        <dbReference type="ARBA" id="ARBA00022801"/>
    </source>
</evidence>
<feature type="domain" description="Helicase ATP-binding" evidence="8">
    <location>
        <begin position="671"/>
        <end position="882"/>
    </location>
</feature>
<dbReference type="GO" id="GO:0005634">
    <property type="term" value="C:nucleus"/>
    <property type="evidence" value="ECO:0007669"/>
    <property type="project" value="UniProtKB-SubCell"/>
</dbReference>
<evidence type="ECO:0000313" key="10">
    <source>
        <dbReference type="EMBL" id="KAF8380623.1"/>
    </source>
</evidence>
<dbReference type="SUPFAM" id="SSF52540">
    <property type="entry name" value="P-loop containing nucleoside triphosphate hydrolases"/>
    <property type="match status" value="2"/>
</dbReference>
<feature type="compositionally biased region" description="Polar residues" evidence="7">
    <location>
        <begin position="276"/>
        <end position="303"/>
    </location>
</feature>
<dbReference type="GO" id="GO:0080188">
    <property type="term" value="P:gene silencing by siRNA-directed DNA methylation"/>
    <property type="evidence" value="ECO:0007669"/>
    <property type="project" value="InterPro"/>
</dbReference>
<feature type="compositionally biased region" description="Basic and acidic residues" evidence="7">
    <location>
        <begin position="55"/>
        <end position="69"/>
    </location>
</feature>
<dbReference type="Proteomes" id="UP000655225">
    <property type="component" value="Unassembled WGS sequence"/>
</dbReference>
<keyword evidence="5" id="KW-0067">ATP-binding</keyword>
<proteinExistence type="predicted"/>
<evidence type="ECO:0000256" key="5">
    <source>
        <dbReference type="ARBA" id="ARBA00022840"/>
    </source>
</evidence>
<dbReference type="Gene3D" id="3.40.50.10810">
    <property type="entry name" value="Tandem AAA-ATPase domain"/>
    <property type="match status" value="1"/>
</dbReference>
<feature type="compositionally biased region" description="Basic and acidic residues" evidence="7">
    <location>
        <begin position="308"/>
        <end position="319"/>
    </location>
</feature>
<dbReference type="InterPro" id="IPR049730">
    <property type="entry name" value="SNF2/RAD54-like_C"/>
</dbReference>
<keyword evidence="3" id="KW-0378">Hydrolase</keyword>
<protein>
    <submittedName>
        <fullName evidence="10">Uncharacterized protein</fullName>
    </submittedName>
</protein>
<name>A0A835D511_TETSI</name>
<dbReference type="GO" id="GO:0004386">
    <property type="term" value="F:helicase activity"/>
    <property type="evidence" value="ECO:0007669"/>
    <property type="project" value="UniProtKB-KW"/>
</dbReference>
<dbReference type="Pfam" id="PF00271">
    <property type="entry name" value="Helicase_C"/>
    <property type="match status" value="1"/>
</dbReference>
<dbReference type="SMART" id="SM00487">
    <property type="entry name" value="DEXDc"/>
    <property type="match status" value="1"/>
</dbReference>
<dbReference type="InterPro" id="IPR044567">
    <property type="entry name" value="CLSY/DRD1"/>
</dbReference>
<keyword evidence="11" id="KW-1185">Reference proteome</keyword>
<feature type="compositionally biased region" description="Polar residues" evidence="7">
    <location>
        <begin position="242"/>
        <end position="253"/>
    </location>
</feature>
<evidence type="ECO:0000256" key="2">
    <source>
        <dbReference type="ARBA" id="ARBA00022741"/>
    </source>
</evidence>
<gene>
    <name evidence="10" type="ORF">HHK36_028112</name>
</gene>
<dbReference type="InterPro" id="IPR000330">
    <property type="entry name" value="SNF2_N"/>
</dbReference>
<dbReference type="Pfam" id="PF00176">
    <property type="entry name" value="SNF2-rel_dom"/>
    <property type="match status" value="1"/>
</dbReference>
<feature type="compositionally biased region" description="Polar residues" evidence="7">
    <location>
        <begin position="183"/>
        <end position="196"/>
    </location>
</feature>
<feature type="compositionally biased region" description="Acidic residues" evidence="7">
    <location>
        <begin position="408"/>
        <end position="418"/>
    </location>
</feature>
<comment type="subcellular location">
    <subcellularLocation>
        <location evidence="1">Nucleus</location>
    </subcellularLocation>
</comment>
<evidence type="ECO:0000259" key="8">
    <source>
        <dbReference type="PROSITE" id="PS51192"/>
    </source>
</evidence>
<dbReference type="OrthoDB" id="2020972at2759"/>
<feature type="region of interest" description="Disordered" evidence="7">
    <location>
        <begin position="40"/>
        <end position="99"/>
    </location>
</feature>
<dbReference type="PANTHER" id="PTHR45821:SF5">
    <property type="entry name" value="SNF2 DOMAIN-CONTAINING PROTEIN CLASSY 4"/>
    <property type="match status" value="1"/>
</dbReference>
<reference evidence="10 11" key="1">
    <citation type="submission" date="2020-04" db="EMBL/GenBank/DDBJ databases">
        <title>Plant Genome Project.</title>
        <authorList>
            <person name="Zhang R.-G."/>
        </authorList>
    </citation>
    <scope>NUCLEOTIDE SEQUENCE [LARGE SCALE GENOMIC DNA]</scope>
    <source>
        <strain evidence="10">YNK0</strain>
        <tissue evidence="10">Leaf</tissue>
    </source>
</reference>
<dbReference type="InterPro" id="IPR014001">
    <property type="entry name" value="Helicase_ATP-bd"/>
</dbReference>
<dbReference type="PROSITE" id="PS51194">
    <property type="entry name" value="HELICASE_CTER"/>
    <property type="match status" value="1"/>
</dbReference>
<organism evidence="10 11">
    <name type="scientific">Tetracentron sinense</name>
    <name type="common">Spur-leaf</name>
    <dbReference type="NCBI Taxonomy" id="13715"/>
    <lineage>
        <taxon>Eukaryota</taxon>
        <taxon>Viridiplantae</taxon>
        <taxon>Streptophyta</taxon>
        <taxon>Embryophyta</taxon>
        <taxon>Tracheophyta</taxon>
        <taxon>Spermatophyta</taxon>
        <taxon>Magnoliopsida</taxon>
        <taxon>Trochodendrales</taxon>
        <taxon>Trochodendraceae</taxon>
        <taxon>Tetracentron</taxon>
    </lineage>
</organism>
<dbReference type="SMART" id="SM00490">
    <property type="entry name" value="HELICc"/>
    <property type="match status" value="1"/>
</dbReference>
<feature type="region of interest" description="Disordered" evidence="7">
    <location>
        <begin position="377"/>
        <end position="438"/>
    </location>
</feature>
<keyword evidence="2" id="KW-0547">Nucleotide-binding</keyword>
<dbReference type="InterPro" id="IPR038718">
    <property type="entry name" value="SNF2-like_sf"/>
</dbReference>
<evidence type="ECO:0000313" key="11">
    <source>
        <dbReference type="Proteomes" id="UP000655225"/>
    </source>
</evidence>
<feature type="compositionally biased region" description="Acidic residues" evidence="7">
    <location>
        <begin position="161"/>
        <end position="172"/>
    </location>
</feature>